<dbReference type="EMBL" id="BONG01000071">
    <property type="protein sequence ID" value="GIF93722.1"/>
    <property type="molecule type" value="Genomic_DNA"/>
</dbReference>
<sequence>MSALIVAGKMRFDLEDESRVNIALLRAGVPARRLRLTAALHVLSLGGNAVCHGLGIHCPFPTVTWLTIFFNIDREDKTSGSSTGAPTERAWSG</sequence>
<evidence type="ECO:0000313" key="1">
    <source>
        <dbReference type="EMBL" id="GIF93722.1"/>
    </source>
</evidence>
<dbReference type="AlphaFoldDB" id="A0A8J3JZ22"/>
<dbReference type="RefSeq" id="WP_191842744.1">
    <property type="nucleotide sequence ID" value="NZ_BAAALB010000027.1"/>
</dbReference>
<reference evidence="1 2" key="1">
    <citation type="submission" date="2021-01" db="EMBL/GenBank/DDBJ databases">
        <title>Whole genome shotgun sequence of Catellatospora chokoriensis NBRC 107358.</title>
        <authorList>
            <person name="Komaki H."/>
            <person name="Tamura T."/>
        </authorList>
    </citation>
    <scope>NUCLEOTIDE SEQUENCE [LARGE SCALE GENOMIC DNA]</scope>
    <source>
        <strain evidence="1 2">NBRC 107358</strain>
    </source>
</reference>
<evidence type="ECO:0000313" key="2">
    <source>
        <dbReference type="Proteomes" id="UP000619293"/>
    </source>
</evidence>
<protein>
    <submittedName>
        <fullName evidence="1">Uncharacterized protein</fullName>
    </submittedName>
</protein>
<keyword evidence="2" id="KW-1185">Reference proteome</keyword>
<dbReference type="Proteomes" id="UP000619293">
    <property type="component" value="Unassembled WGS sequence"/>
</dbReference>
<proteinExistence type="predicted"/>
<name>A0A8J3JZ22_9ACTN</name>
<comment type="caution">
    <text evidence="1">The sequence shown here is derived from an EMBL/GenBank/DDBJ whole genome shotgun (WGS) entry which is preliminary data.</text>
</comment>
<gene>
    <name evidence="1" type="ORF">Cch02nite_71660</name>
</gene>
<organism evidence="1 2">
    <name type="scientific">Catellatospora chokoriensis</name>
    <dbReference type="NCBI Taxonomy" id="310353"/>
    <lineage>
        <taxon>Bacteria</taxon>
        <taxon>Bacillati</taxon>
        <taxon>Actinomycetota</taxon>
        <taxon>Actinomycetes</taxon>
        <taxon>Micromonosporales</taxon>
        <taxon>Micromonosporaceae</taxon>
        <taxon>Catellatospora</taxon>
    </lineage>
</organism>
<accession>A0A8J3JZ22</accession>